<dbReference type="PANTHER" id="PTHR34406:SF1">
    <property type="entry name" value="PROTEIN YCEI"/>
    <property type="match status" value="1"/>
</dbReference>
<dbReference type="PANTHER" id="PTHR34406">
    <property type="entry name" value="PROTEIN YCEI"/>
    <property type="match status" value="1"/>
</dbReference>
<dbReference type="Gene3D" id="2.40.128.110">
    <property type="entry name" value="Lipid/polyisoprenoid-binding, YceI-like"/>
    <property type="match status" value="1"/>
</dbReference>
<evidence type="ECO:0000256" key="1">
    <source>
        <dbReference type="ARBA" id="ARBA00008812"/>
    </source>
</evidence>
<dbReference type="EMBL" id="BAABHJ010000027">
    <property type="protein sequence ID" value="GAA4615000.1"/>
    <property type="molecule type" value="Genomic_DNA"/>
</dbReference>
<organism evidence="3 4">
    <name type="scientific">Actinoallomurus liliacearum</name>
    <dbReference type="NCBI Taxonomy" id="1080073"/>
    <lineage>
        <taxon>Bacteria</taxon>
        <taxon>Bacillati</taxon>
        <taxon>Actinomycetota</taxon>
        <taxon>Actinomycetes</taxon>
        <taxon>Streptosporangiales</taxon>
        <taxon>Thermomonosporaceae</taxon>
        <taxon>Actinoallomurus</taxon>
    </lineage>
</organism>
<dbReference type="RefSeq" id="WP_345363332.1">
    <property type="nucleotide sequence ID" value="NZ_BAABHJ010000027.1"/>
</dbReference>
<dbReference type="SUPFAM" id="SSF101874">
    <property type="entry name" value="YceI-like"/>
    <property type="match status" value="1"/>
</dbReference>
<comment type="caution">
    <text evidence="3">The sequence shown here is derived from an EMBL/GenBank/DDBJ whole genome shotgun (WGS) entry which is preliminary data.</text>
</comment>
<proteinExistence type="inferred from homology"/>
<dbReference type="SMART" id="SM00867">
    <property type="entry name" value="YceI"/>
    <property type="match status" value="1"/>
</dbReference>
<keyword evidence="4" id="KW-1185">Reference proteome</keyword>
<dbReference type="Proteomes" id="UP001500212">
    <property type="component" value="Unassembled WGS sequence"/>
</dbReference>
<name>A0ABP8TX12_9ACTN</name>
<accession>A0ABP8TX12</accession>
<sequence>MTAEVVEIPGYVAGTWTIDAVHSDVSFAVRHLMVSKARGRFGSFEGRIVTGADPLDSSVTATIDLASIDTNNAQRDEHIRSADFFEVEKYPTMTYRSTGVRRDGDDYVVDGELTLKGVTRPVPLKLELNGFGPDPFASDPVKGARAGFTATGEIDRTEFGVTYNGPIPGGGVALGEKVQIVLEIEAVLQTS</sequence>
<evidence type="ECO:0000259" key="2">
    <source>
        <dbReference type="SMART" id="SM00867"/>
    </source>
</evidence>
<evidence type="ECO:0000313" key="3">
    <source>
        <dbReference type="EMBL" id="GAA4615000.1"/>
    </source>
</evidence>
<gene>
    <name evidence="3" type="ORF">GCM10023195_65810</name>
</gene>
<dbReference type="InterPro" id="IPR036761">
    <property type="entry name" value="TTHA0802/YceI-like_sf"/>
</dbReference>
<comment type="similarity">
    <text evidence="1">Belongs to the UPF0312 family.</text>
</comment>
<protein>
    <submittedName>
        <fullName evidence="3">YceI family protein</fullName>
    </submittedName>
</protein>
<feature type="domain" description="Lipid/polyisoprenoid-binding YceI-like" evidence="2">
    <location>
        <begin position="15"/>
        <end position="187"/>
    </location>
</feature>
<reference evidence="4" key="1">
    <citation type="journal article" date="2019" name="Int. J. Syst. Evol. Microbiol.">
        <title>The Global Catalogue of Microorganisms (GCM) 10K type strain sequencing project: providing services to taxonomists for standard genome sequencing and annotation.</title>
        <authorList>
            <consortium name="The Broad Institute Genomics Platform"/>
            <consortium name="The Broad Institute Genome Sequencing Center for Infectious Disease"/>
            <person name="Wu L."/>
            <person name="Ma J."/>
        </authorList>
    </citation>
    <scope>NUCLEOTIDE SEQUENCE [LARGE SCALE GENOMIC DNA]</scope>
    <source>
        <strain evidence="4">JCM 17938</strain>
    </source>
</reference>
<evidence type="ECO:0000313" key="4">
    <source>
        <dbReference type="Proteomes" id="UP001500212"/>
    </source>
</evidence>
<dbReference type="InterPro" id="IPR007372">
    <property type="entry name" value="Lipid/polyisoprenoid-bd_YceI"/>
</dbReference>
<dbReference type="Pfam" id="PF04264">
    <property type="entry name" value="YceI"/>
    <property type="match status" value="1"/>
</dbReference>